<feature type="transmembrane region" description="Helical" evidence="6">
    <location>
        <begin position="108"/>
        <end position="128"/>
    </location>
</feature>
<dbReference type="KEGG" id="mgin:FRZ54_10565"/>
<dbReference type="EMBL" id="CP042436">
    <property type="protein sequence ID" value="QEC63002.1"/>
    <property type="molecule type" value="Genomic_DNA"/>
</dbReference>
<evidence type="ECO:0000256" key="1">
    <source>
        <dbReference type="ARBA" id="ARBA00004651"/>
    </source>
</evidence>
<dbReference type="PANTHER" id="PTHR36115:SF4">
    <property type="entry name" value="MEMBRANE PROTEIN"/>
    <property type="match status" value="1"/>
</dbReference>
<evidence type="ECO:0000256" key="6">
    <source>
        <dbReference type="SAM" id="Phobius"/>
    </source>
</evidence>
<sequence>MQHFNNKYILVINGKPEGPFSVEELKGLGLKPGDFVKTAEMPDYKEAHEIAELRQVFHFKQQSVIPQYFAGLDQRMLASALDLLAISGIYIILGFTAVLVITDRESRLAIALSLLVLIPVTNFIYHVVMESSDKQATWGKQVLKIKVCDMEGKRISTATALVRNFCKLFSFLPLFIGYLLIFFNKQQQCAHDMIAGTLVMKDRLI</sequence>
<comment type="subcellular location">
    <subcellularLocation>
        <location evidence="1">Cell membrane</location>
        <topology evidence="1">Multi-pass membrane protein</topology>
    </subcellularLocation>
</comment>
<evidence type="ECO:0000313" key="9">
    <source>
        <dbReference type="EMBL" id="QEC63002.1"/>
    </source>
</evidence>
<feature type="domain" description="RDD" evidence="7">
    <location>
        <begin position="70"/>
        <end position="196"/>
    </location>
</feature>
<dbReference type="RefSeq" id="WP_147031578.1">
    <property type="nucleotide sequence ID" value="NZ_CP042436.1"/>
</dbReference>
<keyword evidence="5 6" id="KW-0472">Membrane</keyword>
<dbReference type="InterPro" id="IPR051791">
    <property type="entry name" value="Pra-immunoreactive"/>
</dbReference>
<dbReference type="InterPro" id="IPR010432">
    <property type="entry name" value="RDD"/>
</dbReference>
<dbReference type="Pfam" id="PF06271">
    <property type="entry name" value="RDD"/>
    <property type="match status" value="1"/>
</dbReference>
<reference evidence="9 10" key="1">
    <citation type="journal article" date="2017" name="Curr. Microbiol.">
        <title>Mucilaginibacter ginsenosidivorans sp. nov., Isolated from Soil of Ginseng Field.</title>
        <authorList>
            <person name="Kim M.M."/>
            <person name="Siddiqi M.Z."/>
            <person name="Im W.T."/>
        </authorList>
    </citation>
    <scope>NUCLEOTIDE SEQUENCE [LARGE SCALE GENOMIC DNA]</scope>
    <source>
        <strain evidence="9 10">Gsoil 3017</strain>
    </source>
</reference>
<dbReference type="GO" id="GO:0005886">
    <property type="term" value="C:plasma membrane"/>
    <property type="evidence" value="ECO:0007669"/>
    <property type="project" value="UniProtKB-SubCell"/>
</dbReference>
<dbReference type="InterPro" id="IPR025640">
    <property type="entry name" value="GYF_2"/>
</dbReference>
<keyword evidence="3 6" id="KW-0812">Transmembrane</keyword>
<feature type="domain" description="GYF" evidence="8">
    <location>
        <begin position="10"/>
        <end position="53"/>
    </location>
</feature>
<gene>
    <name evidence="9" type="ORF">FRZ54_10565</name>
</gene>
<protein>
    <submittedName>
        <fullName evidence="9">RDD family protein</fullName>
    </submittedName>
</protein>
<feature type="transmembrane region" description="Helical" evidence="6">
    <location>
        <begin position="83"/>
        <end position="102"/>
    </location>
</feature>
<accession>A0A5B8UVS5</accession>
<dbReference type="Pfam" id="PF14237">
    <property type="entry name" value="GYF_2"/>
    <property type="match status" value="1"/>
</dbReference>
<evidence type="ECO:0000256" key="3">
    <source>
        <dbReference type="ARBA" id="ARBA00022692"/>
    </source>
</evidence>
<keyword evidence="10" id="KW-1185">Reference proteome</keyword>
<dbReference type="AlphaFoldDB" id="A0A5B8UVS5"/>
<evidence type="ECO:0000256" key="4">
    <source>
        <dbReference type="ARBA" id="ARBA00022989"/>
    </source>
</evidence>
<name>A0A5B8UVS5_9SPHI</name>
<feature type="transmembrane region" description="Helical" evidence="6">
    <location>
        <begin position="160"/>
        <end position="183"/>
    </location>
</feature>
<evidence type="ECO:0000259" key="8">
    <source>
        <dbReference type="Pfam" id="PF14237"/>
    </source>
</evidence>
<evidence type="ECO:0000256" key="2">
    <source>
        <dbReference type="ARBA" id="ARBA00022475"/>
    </source>
</evidence>
<dbReference type="Proteomes" id="UP000321479">
    <property type="component" value="Chromosome"/>
</dbReference>
<organism evidence="9 10">
    <name type="scientific">Mucilaginibacter ginsenosidivorans</name>
    <dbReference type="NCBI Taxonomy" id="398053"/>
    <lineage>
        <taxon>Bacteria</taxon>
        <taxon>Pseudomonadati</taxon>
        <taxon>Bacteroidota</taxon>
        <taxon>Sphingobacteriia</taxon>
        <taxon>Sphingobacteriales</taxon>
        <taxon>Sphingobacteriaceae</taxon>
        <taxon>Mucilaginibacter</taxon>
    </lineage>
</organism>
<evidence type="ECO:0000259" key="7">
    <source>
        <dbReference type="Pfam" id="PF06271"/>
    </source>
</evidence>
<keyword evidence="2" id="KW-1003">Cell membrane</keyword>
<keyword evidence="4 6" id="KW-1133">Transmembrane helix</keyword>
<dbReference type="PANTHER" id="PTHR36115">
    <property type="entry name" value="PROLINE-RICH ANTIGEN HOMOLOG-RELATED"/>
    <property type="match status" value="1"/>
</dbReference>
<dbReference type="OrthoDB" id="9793824at2"/>
<proteinExistence type="predicted"/>
<evidence type="ECO:0000256" key="5">
    <source>
        <dbReference type="ARBA" id="ARBA00023136"/>
    </source>
</evidence>
<evidence type="ECO:0000313" key="10">
    <source>
        <dbReference type="Proteomes" id="UP000321479"/>
    </source>
</evidence>